<dbReference type="VEuPathDB" id="FungiDB:ASPWEDRAFT_168197"/>
<dbReference type="RefSeq" id="XP_040691953.1">
    <property type="nucleotide sequence ID" value="XM_040830265.1"/>
</dbReference>
<evidence type="ECO:0000313" key="2">
    <source>
        <dbReference type="EMBL" id="OJJ38277.1"/>
    </source>
</evidence>
<dbReference type="SMART" id="SM01111">
    <property type="entry name" value="CVNH"/>
    <property type="match status" value="1"/>
</dbReference>
<dbReference type="PANTHER" id="PTHR42076">
    <property type="entry name" value="CYANOVIRIN-N HOMOLOG"/>
    <property type="match status" value="1"/>
</dbReference>
<keyword evidence="3" id="KW-1185">Reference proteome</keyword>
<dbReference type="Pfam" id="PF08881">
    <property type="entry name" value="CVNH"/>
    <property type="match status" value="1"/>
</dbReference>
<proteinExistence type="predicted"/>
<accession>A0A1L9RTZ1</accession>
<organism evidence="2 3">
    <name type="scientific">Aspergillus wentii DTO 134E9</name>
    <dbReference type="NCBI Taxonomy" id="1073089"/>
    <lineage>
        <taxon>Eukaryota</taxon>
        <taxon>Fungi</taxon>
        <taxon>Dikarya</taxon>
        <taxon>Ascomycota</taxon>
        <taxon>Pezizomycotina</taxon>
        <taxon>Eurotiomycetes</taxon>
        <taxon>Eurotiomycetidae</taxon>
        <taxon>Eurotiales</taxon>
        <taxon>Aspergillaceae</taxon>
        <taxon>Aspergillus</taxon>
        <taxon>Aspergillus subgen. Cremei</taxon>
    </lineage>
</organism>
<sequence>MSFHHSAKDIHIEQDGQSTFLLCHVSDNNGNFHGTKIRLDDHIGNSDGWFKWGGVNFTQSARNIALVHTNEGPKLEADLSMINGGSRGRQGMFLSQKITNEGGRLRFIGGE</sequence>
<name>A0A1L9RTZ1_ASPWE</name>
<evidence type="ECO:0000313" key="3">
    <source>
        <dbReference type="Proteomes" id="UP000184383"/>
    </source>
</evidence>
<dbReference type="OrthoDB" id="2441380at2759"/>
<dbReference type="Proteomes" id="UP000184383">
    <property type="component" value="Unassembled WGS sequence"/>
</dbReference>
<dbReference type="InterPro" id="IPR036673">
    <property type="entry name" value="Cyanovirin-N_sf"/>
</dbReference>
<dbReference type="STRING" id="1073089.A0A1L9RTZ1"/>
<reference evidence="3" key="1">
    <citation type="journal article" date="2017" name="Genome Biol.">
        <title>Comparative genomics reveals high biological diversity and specific adaptations in the industrially and medically important fungal genus Aspergillus.</title>
        <authorList>
            <person name="de Vries R.P."/>
            <person name="Riley R."/>
            <person name="Wiebenga A."/>
            <person name="Aguilar-Osorio G."/>
            <person name="Amillis S."/>
            <person name="Uchima C.A."/>
            <person name="Anderluh G."/>
            <person name="Asadollahi M."/>
            <person name="Askin M."/>
            <person name="Barry K."/>
            <person name="Battaglia E."/>
            <person name="Bayram O."/>
            <person name="Benocci T."/>
            <person name="Braus-Stromeyer S.A."/>
            <person name="Caldana C."/>
            <person name="Canovas D."/>
            <person name="Cerqueira G.C."/>
            <person name="Chen F."/>
            <person name="Chen W."/>
            <person name="Choi C."/>
            <person name="Clum A."/>
            <person name="Dos Santos R.A."/>
            <person name="Damasio A.R."/>
            <person name="Diallinas G."/>
            <person name="Emri T."/>
            <person name="Fekete E."/>
            <person name="Flipphi M."/>
            <person name="Freyberg S."/>
            <person name="Gallo A."/>
            <person name="Gournas C."/>
            <person name="Habgood R."/>
            <person name="Hainaut M."/>
            <person name="Harispe M.L."/>
            <person name="Henrissat B."/>
            <person name="Hilden K.S."/>
            <person name="Hope R."/>
            <person name="Hossain A."/>
            <person name="Karabika E."/>
            <person name="Karaffa L."/>
            <person name="Karanyi Z."/>
            <person name="Krasevec N."/>
            <person name="Kuo A."/>
            <person name="Kusch H."/>
            <person name="LaButti K."/>
            <person name="Lagendijk E.L."/>
            <person name="Lapidus A."/>
            <person name="Levasseur A."/>
            <person name="Lindquist E."/>
            <person name="Lipzen A."/>
            <person name="Logrieco A.F."/>
            <person name="MacCabe A."/>
            <person name="Maekelae M.R."/>
            <person name="Malavazi I."/>
            <person name="Melin P."/>
            <person name="Meyer V."/>
            <person name="Mielnichuk N."/>
            <person name="Miskei M."/>
            <person name="Molnar A.P."/>
            <person name="Mule G."/>
            <person name="Ngan C.Y."/>
            <person name="Orejas M."/>
            <person name="Orosz E."/>
            <person name="Ouedraogo J.P."/>
            <person name="Overkamp K.M."/>
            <person name="Park H.-S."/>
            <person name="Perrone G."/>
            <person name="Piumi F."/>
            <person name="Punt P.J."/>
            <person name="Ram A.F."/>
            <person name="Ramon A."/>
            <person name="Rauscher S."/>
            <person name="Record E."/>
            <person name="Riano-Pachon D.M."/>
            <person name="Robert V."/>
            <person name="Roehrig J."/>
            <person name="Ruller R."/>
            <person name="Salamov A."/>
            <person name="Salih N.S."/>
            <person name="Samson R.A."/>
            <person name="Sandor E."/>
            <person name="Sanguinetti M."/>
            <person name="Schuetze T."/>
            <person name="Sepcic K."/>
            <person name="Shelest E."/>
            <person name="Sherlock G."/>
            <person name="Sophianopoulou V."/>
            <person name="Squina F.M."/>
            <person name="Sun H."/>
            <person name="Susca A."/>
            <person name="Todd R.B."/>
            <person name="Tsang A."/>
            <person name="Unkles S.E."/>
            <person name="van de Wiele N."/>
            <person name="van Rossen-Uffink D."/>
            <person name="Oliveira J.V."/>
            <person name="Vesth T.C."/>
            <person name="Visser J."/>
            <person name="Yu J.-H."/>
            <person name="Zhou M."/>
            <person name="Andersen M.R."/>
            <person name="Archer D.B."/>
            <person name="Baker S.E."/>
            <person name="Benoit I."/>
            <person name="Brakhage A.A."/>
            <person name="Braus G.H."/>
            <person name="Fischer R."/>
            <person name="Frisvad J.C."/>
            <person name="Goldman G.H."/>
            <person name="Houbraken J."/>
            <person name="Oakley B."/>
            <person name="Pocsi I."/>
            <person name="Scazzocchio C."/>
            <person name="Seiboth B."/>
            <person name="vanKuyk P.A."/>
            <person name="Wortman J."/>
            <person name="Dyer P.S."/>
            <person name="Grigoriev I.V."/>
        </authorList>
    </citation>
    <scope>NUCLEOTIDE SEQUENCE [LARGE SCALE GENOMIC DNA]</scope>
    <source>
        <strain evidence="3">DTO 134E9</strain>
    </source>
</reference>
<dbReference type="Gene3D" id="2.30.60.10">
    <property type="entry name" value="Cyanovirin-N"/>
    <property type="match status" value="1"/>
</dbReference>
<dbReference type="PANTHER" id="PTHR42076:SF1">
    <property type="entry name" value="CYANOVIRIN-N DOMAIN-CONTAINING PROTEIN"/>
    <property type="match status" value="1"/>
</dbReference>
<dbReference type="GeneID" id="63746113"/>
<dbReference type="SUPFAM" id="SSF51322">
    <property type="entry name" value="Cyanovirin-N"/>
    <property type="match status" value="1"/>
</dbReference>
<dbReference type="InterPro" id="IPR011058">
    <property type="entry name" value="Cyanovirin-N"/>
</dbReference>
<feature type="domain" description="Cyanovirin-N" evidence="1">
    <location>
        <begin position="2"/>
        <end position="107"/>
    </location>
</feature>
<dbReference type="AlphaFoldDB" id="A0A1L9RTZ1"/>
<dbReference type="EMBL" id="KV878210">
    <property type="protein sequence ID" value="OJJ38277.1"/>
    <property type="molecule type" value="Genomic_DNA"/>
</dbReference>
<gene>
    <name evidence="2" type="ORF">ASPWEDRAFT_168197</name>
</gene>
<protein>
    <recommendedName>
        <fullName evidence="1">Cyanovirin-N domain-containing protein</fullName>
    </recommendedName>
</protein>
<evidence type="ECO:0000259" key="1">
    <source>
        <dbReference type="SMART" id="SM01111"/>
    </source>
</evidence>